<feature type="signal peptide" evidence="1">
    <location>
        <begin position="1"/>
        <end position="22"/>
    </location>
</feature>
<evidence type="ECO:0000313" key="3">
    <source>
        <dbReference type="Proteomes" id="UP000019666"/>
    </source>
</evidence>
<sequence length="215" mass="22321">MKKHRLFASALVAAVAAGPALATEFCDWRPSQSLATATVGAGSAATFATGTTAQALGYYTLTNATTGAIMLGSTAAGTSAAGTVGIVAGTSTGIGATVGGAMAATTFAAVALVVLAGVEGGCYYFHDEVVRDPRTIFGILQDMEAHADPEAFRLNYHRDGEGRIWASQVQVLIRDGDSRLQIYELDDLYIWNGLLKYDGWVGNGIIGRVSVVIPE</sequence>
<dbReference type="HOGENOM" id="CLU_1282437_0_0_5"/>
<dbReference type="AlphaFoldDB" id="A0A017HIC7"/>
<keyword evidence="1" id="KW-0732">Signal</keyword>
<feature type="chain" id="PRO_5001495918" evidence="1">
    <location>
        <begin position="23"/>
        <end position="215"/>
    </location>
</feature>
<keyword evidence="3" id="KW-1185">Reference proteome</keyword>
<dbReference type="EMBL" id="AOSK01000124">
    <property type="protein sequence ID" value="EYD74055.1"/>
    <property type="molecule type" value="Genomic_DNA"/>
</dbReference>
<name>A0A017HIC7_9RHOB</name>
<evidence type="ECO:0000256" key="1">
    <source>
        <dbReference type="SAM" id="SignalP"/>
    </source>
</evidence>
<evidence type="ECO:0000313" key="2">
    <source>
        <dbReference type="EMBL" id="EYD74055.1"/>
    </source>
</evidence>
<gene>
    <name evidence="2" type="ORF">Rumeso_04426</name>
</gene>
<comment type="caution">
    <text evidence="2">The sequence shown here is derived from an EMBL/GenBank/DDBJ whole genome shotgun (WGS) entry which is preliminary data.</text>
</comment>
<dbReference type="RefSeq" id="WP_037279824.1">
    <property type="nucleotide sequence ID" value="NZ_KK088565.1"/>
</dbReference>
<dbReference type="OrthoDB" id="7877072at2"/>
<reference evidence="2 3" key="1">
    <citation type="submission" date="2013-02" db="EMBL/GenBank/DDBJ databases">
        <authorList>
            <person name="Fiebig A."/>
            <person name="Goeker M."/>
            <person name="Klenk H.-P.P."/>
        </authorList>
    </citation>
    <scope>NUCLEOTIDE SEQUENCE [LARGE SCALE GENOMIC DNA]</scope>
    <source>
        <strain evidence="2 3">DSM 19309</strain>
    </source>
</reference>
<proteinExistence type="predicted"/>
<accession>A0A017HIC7</accession>
<dbReference type="Proteomes" id="UP000019666">
    <property type="component" value="Unassembled WGS sequence"/>
</dbReference>
<protein>
    <submittedName>
        <fullName evidence="2">Uncharacterized protein</fullName>
    </submittedName>
</protein>
<organism evidence="2 3">
    <name type="scientific">Rubellimicrobium mesophilum DSM 19309</name>
    <dbReference type="NCBI Taxonomy" id="442562"/>
    <lineage>
        <taxon>Bacteria</taxon>
        <taxon>Pseudomonadati</taxon>
        <taxon>Pseudomonadota</taxon>
        <taxon>Alphaproteobacteria</taxon>
        <taxon>Rhodobacterales</taxon>
        <taxon>Roseobacteraceae</taxon>
        <taxon>Rubellimicrobium</taxon>
    </lineage>
</organism>